<evidence type="ECO:0000256" key="6">
    <source>
        <dbReference type="ARBA" id="ARBA00023136"/>
    </source>
</evidence>
<dbReference type="Proteomes" id="UP000295344">
    <property type="component" value="Unassembled WGS sequence"/>
</dbReference>
<keyword evidence="5 7" id="KW-1133">Transmembrane helix</keyword>
<comment type="subcellular location">
    <subcellularLocation>
        <location evidence="1 7">Cell membrane</location>
        <topology evidence="1 7">Multi-pass membrane protein</topology>
    </subcellularLocation>
</comment>
<feature type="transmembrane region" description="Helical" evidence="7">
    <location>
        <begin position="38"/>
        <end position="60"/>
    </location>
</feature>
<keyword evidence="6 7" id="KW-0472">Membrane</keyword>
<dbReference type="PANTHER" id="PTHR43744">
    <property type="entry name" value="ABC TRANSPORTER PERMEASE PROTEIN MG189-RELATED-RELATED"/>
    <property type="match status" value="1"/>
</dbReference>
<keyword evidence="11" id="KW-1185">Reference proteome</keyword>
<dbReference type="Pfam" id="PF00528">
    <property type="entry name" value="BPD_transp_1"/>
    <property type="match status" value="1"/>
</dbReference>
<evidence type="ECO:0000256" key="8">
    <source>
        <dbReference type="SAM" id="MobiDB-lite"/>
    </source>
</evidence>
<feature type="transmembrane region" description="Helical" evidence="7">
    <location>
        <begin position="99"/>
        <end position="124"/>
    </location>
</feature>
<organism evidence="10 11">
    <name type="scientific">Amnibacterium kyonggiense</name>
    <dbReference type="NCBI Taxonomy" id="595671"/>
    <lineage>
        <taxon>Bacteria</taxon>
        <taxon>Bacillati</taxon>
        <taxon>Actinomycetota</taxon>
        <taxon>Actinomycetes</taxon>
        <taxon>Micrococcales</taxon>
        <taxon>Microbacteriaceae</taxon>
        <taxon>Amnibacterium</taxon>
    </lineage>
</organism>
<feature type="transmembrane region" description="Helical" evidence="7">
    <location>
        <begin position="171"/>
        <end position="189"/>
    </location>
</feature>
<evidence type="ECO:0000256" key="3">
    <source>
        <dbReference type="ARBA" id="ARBA00022475"/>
    </source>
</evidence>
<keyword evidence="10" id="KW-0762">Sugar transport</keyword>
<dbReference type="PROSITE" id="PS50928">
    <property type="entry name" value="ABC_TM1"/>
    <property type="match status" value="1"/>
</dbReference>
<gene>
    <name evidence="10" type="ORF">CLV52_1200</name>
</gene>
<dbReference type="SUPFAM" id="SSF161098">
    <property type="entry name" value="MetI-like"/>
    <property type="match status" value="1"/>
</dbReference>
<evidence type="ECO:0000259" key="9">
    <source>
        <dbReference type="PROSITE" id="PS50928"/>
    </source>
</evidence>
<evidence type="ECO:0000256" key="1">
    <source>
        <dbReference type="ARBA" id="ARBA00004651"/>
    </source>
</evidence>
<dbReference type="EMBL" id="SOAM01000001">
    <property type="protein sequence ID" value="TDS80634.1"/>
    <property type="molecule type" value="Genomic_DNA"/>
</dbReference>
<comment type="similarity">
    <text evidence="7">Belongs to the binding-protein-dependent transport system permease family.</text>
</comment>
<feature type="transmembrane region" description="Helical" evidence="7">
    <location>
        <begin position="270"/>
        <end position="290"/>
    </location>
</feature>
<dbReference type="Gene3D" id="1.10.3720.10">
    <property type="entry name" value="MetI-like"/>
    <property type="match status" value="1"/>
</dbReference>
<evidence type="ECO:0000256" key="4">
    <source>
        <dbReference type="ARBA" id="ARBA00022692"/>
    </source>
</evidence>
<dbReference type="OrthoDB" id="2063054at2"/>
<sequence>MTATFEASARTAESTSAGRSRTRTHHYRGPLRPSGGNLVARYVVLGVVAVLFLIPFWVLIKISLMTNDDISKPNFVFLPIPPHVENYLTVLGDPGFQQALLGSVVMAVVSTTLTIAIAAMAGYGLARVPSRLSKPVFALTLLVLMVPSATTFIPNYIIVASFGWVGTLQGLIIPTLFAAFTVFLFRQAFLNFPRELEEAGKLDGLRHFGVFLRIVMPNQIAFVASLTVLGFVGNWNSFLWPLVISGDGFGITTLQVYLSTFLTAQTFDYTGLFATAVLSMVPLVIVFFTMQRFLVRGIAETGMTG</sequence>
<name>A0A4V3EB77_9MICO</name>
<feature type="transmembrane region" description="Helical" evidence="7">
    <location>
        <begin position="136"/>
        <end position="159"/>
    </location>
</feature>
<reference evidence="10 11" key="1">
    <citation type="submission" date="2019-03" db="EMBL/GenBank/DDBJ databases">
        <title>Genomic Encyclopedia of Archaeal and Bacterial Type Strains, Phase II (KMG-II): from individual species to whole genera.</title>
        <authorList>
            <person name="Goeker M."/>
        </authorList>
    </citation>
    <scope>NUCLEOTIDE SEQUENCE [LARGE SCALE GENOMIC DNA]</scope>
    <source>
        <strain evidence="10 11">DSM 24782</strain>
    </source>
</reference>
<evidence type="ECO:0000256" key="5">
    <source>
        <dbReference type="ARBA" id="ARBA00022989"/>
    </source>
</evidence>
<feature type="compositionally biased region" description="Low complexity" evidence="8">
    <location>
        <begin position="1"/>
        <end position="19"/>
    </location>
</feature>
<proteinExistence type="inferred from homology"/>
<dbReference type="GO" id="GO:0005886">
    <property type="term" value="C:plasma membrane"/>
    <property type="evidence" value="ECO:0007669"/>
    <property type="project" value="UniProtKB-SubCell"/>
</dbReference>
<accession>A0A4V3EB77</accession>
<dbReference type="InterPro" id="IPR000515">
    <property type="entry name" value="MetI-like"/>
</dbReference>
<evidence type="ECO:0000256" key="2">
    <source>
        <dbReference type="ARBA" id="ARBA00022448"/>
    </source>
</evidence>
<keyword evidence="3" id="KW-1003">Cell membrane</keyword>
<dbReference type="PANTHER" id="PTHR43744:SF12">
    <property type="entry name" value="ABC TRANSPORTER PERMEASE PROTEIN MG189-RELATED"/>
    <property type="match status" value="1"/>
</dbReference>
<dbReference type="InterPro" id="IPR035906">
    <property type="entry name" value="MetI-like_sf"/>
</dbReference>
<comment type="caution">
    <text evidence="10">The sequence shown here is derived from an EMBL/GenBank/DDBJ whole genome shotgun (WGS) entry which is preliminary data.</text>
</comment>
<feature type="region of interest" description="Disordered" evidence="8">
    <location>
        <begin position="1"/>
        <end position="28"/>
    </location>
</feature>
<dbReference type="CDD" id="cd06261">
    <property type="entry name" value="TM_PBP2"/>
    <property type="match status" value="1"/>
</dbReference>
<protein>
    <submittedName>
        <fullName evidence="10">Multiple sugar transport system permease protein</fullName>
    </submittedName>
</protein>
<dbReference type="RefSeq" id="WP_133765331.1">
    <property type="nucleotide sequence ID" value="NZ_BAAARP010000001.1"/>
</dbReference>
<evidence type="ECO:0000256" key="7">
    <source>
        <dbReference type="RuleBase" id="RU363032"/>
    </source>
</evidence>
<dbReference type="GO" id="GO:0055085">
    <property type="term" value="P:transmembrane transport"/>
    <property type="evidence" value="ECO:0007669"/>
    <property type="project" value="InterPro"/>
</dbReference>
<feature type="domain" description="ABC transmembrane type-1" evidence="9">
    <location>
        <begin position="100"/>
        <end position="290"/>
    </location>
</feature>
<dbReference type="AlphaFoldDB" id="A0A4V3EB77"/>
<keyword evidence="4 7" id="KW-0812">Transmembrane</keyword>
<evidence type="ECO:0000313" key="10">
    <source>
        <dbReference type="EMBL" id="TDS80634.1"/>
    </source>
</evidence>
<keyword evidence="2 7" id="KW-0813">Transport</keyword>
<evidence type="ECO:0000313" key="11">
    <source>
        <dbReference type="Proteomes" id="UP000295344"/>
    </source>
</evidence>